<dbReference type="InterPro" id="IPR002078">
    <property type="entry name" value="Sigma_54_int"/>
</dbReference>
<evidence type="ECO:0000256" key="4">
    <source>
        <dbReference type="ARBA" id="ARBA00023125"/>
    </source>
</evidence>
<dbReference type="PROSITE" id="PS00676">
    <property type="entry name" value="SIGMA54_INTERACT_2"/>
    <property type="match status" value="1"/>
</dbReference>
<dbReference type="STRING" id="54914.AV540_14835"/>
<dbReference type="AlphaFoldDB" id="A0A4Y3PJB9"/>
<keyword evidence="3" id="KW-0805">Transcription regulation</keyword>
<dbReference type="SUPFAM" id="SSF52540">
    <property type="entry name" value="P-loop containing nucleoside triphosphate hydrolases"/>
    <property type="match status" value="1"/>
</dbReference>
<evidence type="ECO:0000256" key="5">
    <source>
        <dbReference type="ARBA" id="ARBA00023163"/>
    </source>
</evidence>
<dbReference type="EMBL" id="BJMH01000003">
    <property type="protein sequence ID" value="GEB31229.1"/>
    <property type="molecule type" value="Genomic_DNA"/>
</dbReference>
<dbReference type="InterPro" id="IPR009057">
    <property type="entry name" value="Homeodomain-like_sf"/>
</dbReference>
<dbReference type="GO" id="GO:0043565">
    <property type="term" value="F:sequence-specific DNA binding"/>
    <property type="evidence" value="ECO:0007669"/>
    <property type="project" value="InterPro"/>
</dbReference>
<dbReference type="RefSeq" id="WP_122962533.1">
    <property type="nucleotide sequence ID" value="NZ_BJMH01000003.1"/>
</dbReference>
<dbReference type="PROSITE" id="PS50045">
    <property type="entry name" value="SIGMA54_INTERACT_4"/>
    <property type="match status" value="1"/>
</dbReference>
<dbReference type="GO" id="GO:0005524">
    <property type="term" value="F:ATP binding"/>
    <property type="evidence" value="ECO:0007669"/>
    <property type="project" value="UniProtKB-KW"/>
</dbReference>
<evidence type="ECO:0000256" key="3">
    <source>
        <dbReference type="ARBA" id="ARBA00023015"/>
    </source>
</evidence>
<dbReference type="Pfam" id="PF25601">
    <property type="entry name" value="AAA_lid_14"/>
    <property type="match status" value="1"/>
</dbReference>
<keyword evidence="2" id="KW-0067">ATP-binding</keyword>
<sequence length="484" mass="54374">MTEFSRIEKFIQSYADNISKVLGLDVTILDEQGIRVSGTGYYSDLIGLPAPEGSFFRMILQTGQPGMIFDMKKNDSQCMNCKFLQQCRELATIGFPVHKREKTVGVIGIIGFSPEQKEKMLHHSEKWMPFLQHTSSLIEHKLLELDAEREKGCNIQEEMPQAVVKPVYFAQLIGADTGLRDVIAKAKKVAGSISTVLLRGESGTGKELLAKAIHSEGPRSRQPFVAINCAAIPETLLESELFGYEGGAFTGSRREGKPGKFELAHKGTIFLDEVGDIPLSLQPKLLRVLQEKTVERVGGVKTLEIDVRVIAATHKDLESMVKEGTFREDLYYRLNVIPLRLKPLRERREDIPLYLQHFLHRYGTLLQKGRLELDASLVHRLAAYDWPGNIRQLENAVEYMVNMADGSLIDHESLPEYLLAEEATGRADEAGAGLEQLLADYERSVLKKYLASSAYRQDKAAIASELQISLSTLYRKMEKYNLDI</sequence>
<dbReference type="CDD" id="cd00009">
    <property type="entry name" value="AAA"/>
    <property type="match status" value="1"/>
</dbReference>
<dbReference type="GO" id="GO:0006355">
    <property type="term" value="P:regulation of DNA-templated transcription"/>
    <property type="evidence" value="ECO:0007669"/>
    <property type="project" value="InterPro"/>
</dbReference>
<dbReference type="Gene3D" id="1.10.10.60">
    <property type="entry name" value="Homeodomain-like"/>
    <property type="match status" value="1"/>
</dbReference>
<evidence type="ECO:0000259" key="6">
    <source>
        <dbReference type="PROSITE" id="PS50045"/>
    </source>
</evidence>
<dbReference type="FunFam" id="3.40.50.300:FF:000006">
    <property type="entry name" value="DNA-binding transcriptional regulator NtrC"/>
    <property type="match status" value="1"/>
</dbReference>
<keyword evidence="8" id="KW-1185">Reference proteome</keyword>
<dbReference type="PANTHER" id="PTHR32071">
    <property type="entry name" value="TRANSCRIPTIONAL REGULATORY PROTEIN"/>
    <property type="match status" value="1"/>
</dbReference>
<dbReference type="Pfam" id="PF02954">
    <property type="entry name" value="HTH_8"/>
    <property type="match status" value="1"/>
</dbReference>
<protein>
    <recommendedName>
        <fullName evidence="6">Sigma-54 factor interaction domain-containing protein</fullName>
    </recommendedName>
</protein>
<dbReference type="Proteomes" id="UP000316882">
    <property type="component" value="Unassembled WGS sequence"/>
</dbReference>
<keyword evidence="4" id="KW-0238">DNA-binding</keyword>
<dbReference type="Gene3D" id="1.10.8.60">
    <property type="match status" value="1"/>
</dbReference>
<dbReference type="InterPro" id="IPR002197">
    <property type="entry name" value="HTH_Fis"/>
</dbReference>
<comment type="caution">
    <text evidence="7">The sequence shown here is derived from an EMBL/GenBank/DDBJ whole genome shotgun (WGS) entry which is preliminary data.</text>
</comment>
<feature type="domain" description="Sigma-54 factor interaction" evidence="6">
    <location>
        <begin position="172"/>
        <end position="402"/>
    </location>
</feature>
<dbReference type="InterPro" id="IPR003593">
    <property type="entry name" value="AAA+_ATPase"/>
</dbReference>
<dbReference type="InterPro" id="IPR058031">
    <property type="entry name" value="AAA_lid_NorR"/>
</dbReference>
<dbReference type="SMART" id="SM00382">
    <property type="entry name" value="AAA"/>
    <property type="match status" value="1"/>
</dbReference>
<dbReference type="PROSITE" id="PS00675">
    <property type="entry name" value="SIGMA54_INTERACT_1"/>
    <property type="match status" value="1"/>
</dbReference>
<evidence type="ECO:0000256" key="2">
    <source>
        <dbReference type="ARBA" id="ARBA00022840"/>
    </source>
</evidence>
<dbReference type="Pfam" id="PF00158">
    <property type="entry name" value="Sigma54_activat"/>
    <property type="match status" value="1"/>
</dbReference>
<proteinExistence type="predicted"/>
<dbReference type="PROSITE" id="PS00688">
    <property type="entry name" value="SIGMA54_INTERACT_3"/>
    <property type="match status" value="1"/>
</dbReference>
<dbReference type="InterPro" id="IPR025944">
    <property type="entry name" value="Sigma_54_int_dom_CS"/>
</dbReference>
<dbReference type="Gene3D" id="3.40.50.300">
    <property type="entry name" value="P-loop containing nucleotide triphosphate hydrolases"/>
    <property type="match status" value="1"/>
</dbReference>
<organism evidence="7 8">
    <name type="scientific">Brevibacillus parabrevis</name>
    <dbReference type="NCBI Taxonomy" id="54914"/>
    <lineage>
        <taxon>Bacteria</taxon>
        <taxon>Bacillati</taxon>
        <taxon>Bacillota</taxon>
        <taxon>Bacilli</taxon>
        <taxon>Bacillales</taxon>
        <taxon>Paenibacillaceae</taxon>
        <taxon>Brevibacillus</taxon>
    </lineage>
</organism>
<evidence type="ECO:0000313" key="7">
    <source>
        <dbReference type="EMBL" id="GEB31229.1"/>
    </source>
</evidence>
<evidence type="ECO:0000313" key="8">
    <source>
        <dbReference type="Proteomes" id="UP000316882"/>
    </source>
</evidence>
<accession>A0A4Y3PJB9</accession>
<evidence type="ECO:0000256" key="1">
    <source>
        <dbReference type="ARBA" id="ARBA00022741"/>
    </source>
</evidence>
<dbReference type="InterPro" id="IPR025662">
    <property type="entry name" value="Sigma_54_int_dom_ATP-bd_1"/>
</dbReference>
<name>A0A4Y3PJB9_BREPA</name>
<dbReference type="SUPFAM" id="SSF46689">
    <property type="entry name" value="Homeodomain-like"/>
    <property type="match status" value="1"/>
</dbReference>
<keyword evidence="5" id="KW-0804">Transcription</keyword>
<dbReference type="PANTHER" id="PTHR32071:SF57">
    <property type="entry name" value="C4-DICARBOXYLATE TRANSPORT TRANSCRIPTIONAL REGULATORY PROTEIN DCTD"/>
    <property type="match status" value="1"/>
</dbReference>
<dbReference type="InterPro" id="IPR027417">
    <property type="entry name" value="P-loop_NTPase"/>
</dbReference>
<gene>
    <name evidence="7" type="ORF">BPA01_08090</name>
</gene>
<keyword evidence="1" id="KW-0547">Nucleotide-binding</keyword>
<reference evidence="7 8" key="1">
    <citation type="submission" date="2019-06" db="EMBL/GenBank/DDBJ databases">
        <title>Whole genome shotgun sequence of Brevibacillus parabrevis NBRC 12334.</title>
        <authorList>
            <person name="Hosoyama A."/>
            <person name="Uohara A."/>
            <person name="Ohji S."/>
            <person name="Ichikawa N."/>
        </authorList>
    </citation>
    <scope>NUCLEOTIDE SEQUENCE [LARGE SCALE GENOMIC DNA]</scope>
    <source>
        <strain evidence="7 8">NBRC 12334</strain>
    </source>
</reference>
<dbReference type="InterPro" id="IPR025943">
    <property type="entry name" value="Sigma_54_int_dom_ATP-bd_2"/>
</dbReference>